<evidence type="ECO:0000313" key="2">
    <source>
        <dbReference type="Proteomes" id="UP001055072"/>
    </source>
</evidence>
<sequence>MCTINELDVDVLPSAFISALELSNINNQGTITSLRVFLAKHTELPDLGGLIRTVGHNLVELSLDIRWAWTRCKTSTTLGGTSSGGDSLDIYKVPATLVSKALRKGFTALTNLRRLHLTLLNRDFVYRGFDDFGKSETVDEFEARAKIQAVHLIASIVELLPTPPPPSHDSTADAQRPGLLTHFSARITLSTWSTVPRSTFIPTPSSFDRIVLQPAWDRLQSALDIRCDDYTSVYVSLAGGSGATMIMKGGGFDCRWRKGENVLVSSDDGHSQSEH</sequence>
<reference evidence="1" key="1">
    <citation type="journal article" date="2021" name="Environ. Microbiol.">
        <title>Gene family expansions and transcriptome signatures uncover fungal adaptations to wood decay.</title>
        <authorList>
            <person name="Hage H."/>
            <person name="Miyauchi S."/>
            <person name="Viragh M."/>
            <person name="Drula E."/>
            <person name="Min B."/>
            <person name="Chaduli D."/>
            <person name="Navarro D."/>
            <person name="Favel A."/>
            <person name="Norest M."/>
            <person name="Lesage-Meessen L."/>
            <person name="Balint B."/>
            <person name="Merenyi Z."/>
            <person name="de Eugenio L."/>
            <person name="Morin E."/>
            <person name="Martinez A.T."/>
            <person name="Baldrian P."/>
            <person name="Stursova M."/>
            <person name="Martinez M.J."/>
            <person name="Novotny C."/>
            <person name="Magnuson J.K."/>
            <person name="Spatafora J.W."/>
            <person name="Maurice S."/>
            <person name="Pangilinan J."/>
            <person name="Andreopoulos W."/>
            <person name="LaButti K."/>
            <person name="Hundley H."/>
            <person name="Na H."/>
            <person name="Kuo A."/>
            <person name="Barry K."/>
            <person name="Lipzen A."/>
            <person name="Henrissat B."/>
            <person name="Riley R."/>
            <person name="Ahrendt S."/>
            <person name="Nagy L.G."/>
            <person name="Grigoriev I.V."/>
            <person name="Martin F."/>
            <person name="Rosso M.N."/>
        </authorList>
    </citation>
    <scope>NUCLEOTIDE SEQUENCE</scope>
    <source>
        <strain evidence="1">CBS 384.51</strain>
    </source>
</reference>
<dbReference type="Proteomes" id="UP001055072">
    <property type="component" value="Unassembled WGS sequence"/>
</dbReference>
<name>A0ACB8TME6_9APHY</name>
<accession>A0ACB8TME6</accession>
<comment type="caution">
    <text evidence="1">The sequence shown here is derived from an EMBL/GenBank/DDBJ whole genome shotgun (WGS) entry which is preliminary data.</text>
</comment>
<keyword evidence="2" id="KW-1185">Reference proteome</keyword>
<evidence type="ECO:0000313" key="1">
    <source>
        <dbReference type="EMBL" id="KAI0083156.1"/>
    </source>
</evidence>
<dbReference type="EMBL" id="MU274987">
    <property type="protein sequence ID" value="KAI0083156.1"/>
    <property type="molecule type" value="Genomic_DNA"/>
</dbReference>
<proteinExistence type="predicted"/>
<gene>
    <name evidence="1" type="ORF">BDY19DRAFT_1051950</name>
</gene>
<protein>
    <submittedName>
        <fullName evidence="1">Uncharacterized protein</fullName>
    </submittedName>
</protein>
<organism evidence="1 2">
    <name type="scientific">Irpex rosettiformis</name>
    <dbReference type="NCBI Taxonomy" id="378272"/>
    <lineage>
        <taxon>Eukaryota</taxon>
        <taxon>Fungi</taxon>
        <taxon>Dikarya</taxon>
        <taxon>Basidiomycota</taxon>
        <taxon>Agaricomycotina</taxon>
        <taxon>Agaricomycetes</taxon>
        <taxon>Polyporales</taxon>
        <taxon>Irpicaceae</taxon>
        <taxon>Irpex</taxon>
    </lineage>
</organism>